<dbReference type="InterPro" id="IPR004072">
    <property type="entry name" value="Vmron_rcpt_1"/>
</dbReference>
<protein>
    <recommendedName>
        <fullName evidence="12">G-protein coupled receptors family 1 profile domain-containing protein</fullName>
    </recommendedName>
</protein>
<feature type="transmembrane region" description="Helical" evidence="11">
    <location>
        <begin position="428"/>
        <end position="448"/>
    </location>
</feature>
<dbReference type="GO" id="GO:0016503">
    <property type="term" value="F:pheromone receptor activity"/>
    <property type="evidence" value="ECO:0007669"/>
    <property type="project" value="InterPro"/>
</dbReference>
<reference evidence="13" key="1">
    <citation type="journal article" date="2023" name="Science">
        <title>Genome structures resolve the early diversification of teleost fishes.</title>
        <authorList>
            <person name="Parey E."/>
            <person name="Louis A."/>
            <person name="Montfort J."/>
            <person name="Bouchez O."/>
            <person name="Roques C."/>
            <person name="Iampietro C."/>
            <person name="Lluch J."/>
            <person name="Castinel A."/>
            <person name="Donnadieu C."/>
            <person name="Desvignes T."/>
            <person name="Floi Bucao C."/>
            <person name="Jouanno E."/>
            <person name="Wen M."/>
            <person name="Mejri S."/>
            <person name="Dirks R."/>
            <person name="Jansen H."/>
            <person name="Henkel C."/>
            <person name="Chen W.J."/>
            <person name="Zahm M."/>
            <person name="Cabau C."/>
            <person name="Klopp C."/>
            <person name="Thompson A.W."/>
            <person name="Robinson-Rechavi M."/>
            <person name="Braasch I."/>
            <person name="Lecointre G."/>
            <person name="Bobe J."/>
            <person name="Postlethwait J.H."/>
            <person name="Berthelot C."/>
            <person name="Roest Crollius H."/>
            <person name="Guiguen Y."/>
        </authorList>
    </citation>
    <scope>NUCLEOTIDE SEQUENCE</scope>
    <source>
        <strain evidence="13">WJC10195</strain>
    </source>
</reference>
<feature type="transmembrane region" description="Helical" evidence="11">
    <location>
        <begin position="263"/>
        <end position="281"/>
    </location>
</feature>
<dbReference type="AlphaFoldDB" id="A0A9Q1IZM3"/>
<accession>A0A9Q1IZM3</accession>
<feature type="transmembrane region" description="Helical" evidence="11">
    <location>
        <begin position="491"/>
        <end position="508"/>
    </location>
</feature>
<feature type="transmembrane region" description="Helical" evidence="11">
    <location>
        <begin position="162"/>
        <end position="181"/>
    </location>
</feature>
<evidence type="ECO:0000256" key="5">
    <source>
        <dbReference type="ARBA" id="ARBA00022692"/>
    </source>
</evidence>
<feature type="transmembrane region" description="Helical" evidence="11">
    <location>
        <begin position="12"/>
        <end position="35"/>
    </location>
</feature>
<keyword evidence="9" id="KW-0675">Receptor</keyword>
<evidence type="ECO:0000256" key="1">
    <source>
        <dbReference type="ARBA" id="ARBA00004651"/>
    </source>
</evidence>
<keyword evidence="5 11" id="KW-0812">Transmembrane</keyword>
<evidence type="ECO:0000313" key="13">
    <source>
        <dbReference type="EMBL" id="KAJ8360391.1"/>
    </source>
</evidence>
<feature type="transmembrane region" description="Helical" evidence="11">
    <location>
        <begin position="460"/>
        <end position="485"/>
    </location>
</feature>
<evidence type="ECO:0000256" key="8">
    <source>
        <dbReference type="ARBA" id="ARBA00023136"/>
    </source>
</evidence>
<feature type="transmembrane region" description="Helical" evidence="11">
    <location>
        <begin position="187"/>
        <end position="206"/>
    </location>
</feature>
<dbReference type="PANTHER" id="PTHR24062">
    <property type="entry name" value="VOMERONASAL TYPE-1 RECEPTOR"/>
    <property type="match status" value="1"/>
</dbReference>
<proteinExistence type="inferred from homology"/>
<evidence type="ECO:0000256" key="9">
    <source>
        <dbReference type="ARBA" id="ARBA00023170"/>
    </source>
</evidence>
<evidence type="ECO:0000256" key="3">
    <source>
        <dbReference type="ARBA" id="ARBA00022475"/>
    </source>
</evidence>
<comment type="subcellular location">
    <subcellularLocation>
        <location evidence="1">Cell membrane</location>
        <topology evidence="1">Multi-pass membrane protein</topology>
    </subcellularLocation>
</comment>
<feature type="transmembrane region" description="Helical" evidence="11">
    <location>
        <begin position="529"/>
        <end position="553"/>
    </location>
</feature>
<dbReference type="OrthoDB" id="9606139at2759"/>
<keyword evidence="3" id="KW-1003">Cell membrane</keyword>
<dbReference type="EMBL" id="JAINUF010000005">
    <property type="protein sequence ID" value="KAJ8360391.1"/>
    <property type="molecule type" value="Genomic_DNA"/>
</dbReference>
<evidence type="ECO:0000256" key="2">
    <source>
        <dbReference type="ARBA" id="ARBA00010663"/>
    </source>
</evidence>
<feature type="transmembrane region" description="Helical" evidence="11">
    <location>
        <begin position="131"/>
        <end position="150"/>
    </location>
</feature>
<feature type="transmembrane region" description="Helical" evidence="11">
    <location>
        <begin position="390"/>
        <end position="408"/>
    </location>
</feature>
<dbReference type="Gene3D" id="1.20.1070.10">
    <property type="entry name" value="Rhodopsin 7-helix transmembrane proteins"/>
    <property type="match status" value="2"/>
</dbReference>
<evidence type="ECO:0000259" key="12">
    <source>
        <dbReference type="PROSITE" id="PS50262"/>
    </source>
</evidence>
<dbReference type="SUPFAM" id="SSF81321">
    <property type="entry name" value="Family A G protein-coupled receptor-like"/>
    <property type="match status" value="2"/>
</dbReference>
<keyword evidence="4" id="KW-0589">Pheromone response</keyword>
<dbReference type="Pfam" id="PF03402">
    <property type="entry name" value="V1R"/>
    <property type="match status" value="2"/>
</dbReference>
<comment type="similarity">
    <text evidence="2">Belongs to the G-protein coupled receptor 1 family.</text>
</comment>
<evidence type="ECO:0000256" key="7">
    <source>
        <dbReference type="ARBA" id="ARBA00023040"/>
    </source>
</evidence>
<dbReference type="GO" id="GO:0019236">
    <property type="term" value="P:response to pheromone"/>
    <property type="evidence" value="ECO:0007669"/>
    <property type="project" value="UniProtKB-KW"/>
</dbReference>
<gene>
    <name evidence="13" type="ORF">SKAU_G00169160</name>
</gene>
<comment type="caution">
    <text evidence="13">The sequence shown here is derived from an EMBL/GenBank/DDBJ whole genome shotgun (WGS) entry which is preliminary data.</text>
</comment>
<feature type="transmembrane region" description="Helical" evidence="11">
    <location>
        <begin position="47"/>
        <end position="72"/>
    </location>
</feature>
<sequence length="618" mass="68007">MEVRLALKAAGFIGLDVVGIPGNLGVLLLFCHLFLAQGHMPHNEFILSQLVFANLMVTVCRGIPQALTALGIRPLFSNRVCKTILNAYRVGRAMSITLTSLLSSYQCVVIAPPTPGWTWLKRWVPGHLPHAIVFLYGLNMITYTGGFLFAKAFPANGTIPEFIINLEFCIIAFPDPMAYVAYIVRDFTFVGLMSAAAVYVMLVLHRHRRQVQGLQGAGRKAEEASRAVLLLVSTYVLLFGLDNVLWFYTLFVSRVHPVISDTRAFFTCCYSAISPVLIIGTNKKLKRKSLGYGPEGQMGVRLALKAAGFIGLDVVGIPGNLAVLLLFCHLFLAQGHMPHNEFILSQLVFANLMVTLCRGIPQALTALGIDPLFSHRACKTVILAYRVGRAMSITITSLLSSYQCVVIAPPTPGWTWLKRRVPSHLPHAIVFLYGLNILVVYPAAILFTEAFPPNSTIPEFTLNLEFCIVVFPGLMAYVVSGVVYIIRDFTFVGLMAAAAVYVMLVLHRHRKQVQGLQGAGRKTEEASRAVLLLVSTYVVLFGLDNVLWFYTLFVSRVHPTVSDTRVFFASCYSAISPVLIIATNRKLATCFRCGSKRKAAENVPSSVESNTSRVAPTQ</sequence>
<feature type="transmembrane region" description="Helical" evidence="11">
    <location>
        <begin position="565"/>
        <end position="582"/>
    </location>
</feature>
<dbReference type="Proteomes" id="UP001152622">
    <property type="component" value="Chromosome 5"/>
</dbReference>
<feature type="transmembrane region" description="Helical" evidence="11">
    <location>
        <begin position="227"/>
        <end position="251"/>
    </location>
</feature>
<feature type="transmembrane region" description="Helical" evidence="11">
    <location>
        <begin position="347"/>
        <end position="369"/>
    </location>
</feature>
<keyword evidence="14" id="KW-1185">Reference proteome</keyword>
<organism evidence="13 14">
    <name type="scientific">Synaphobranchus kaupii</name>
    <name type="common">Kaup's arrowtooth eel</name>
    <dbReference type="NCBI Taxonomy" id="118154"/>
    <lineage>
        <taxon>Eukaryota</taxon>
        <taxon>Metazoa</taxon>
        <taxon>Chordata</taxon>
        <taxon>Craniata</taxon>
        <taxon>Vertebrata</taxon>
        <taxon>Euteleostomi</taxon>
        <taxon>Actinopterygii</taxon>
        <taxon>Neopterygii</taxon>
        <taxon>Teleostei</taxon>
        <taxon>Anguilliformes</taxon>
        <taxon>Synaphobranchidae</taxon>
        <taxon>Synaphobranchus</taxon>
    </lineage>
</organism>
<keyword evidence="7" id="KW-0297">G-protein coupled receptor</keyword>
<evidence type="ECO:0000256" key="11">
    <source>
        <dbReference type="SAM" id="Phobius"/>
    </source>
</evidence>
<evidence type="ECO:0000256" key="10">
    <source>
        <dbReference type="ARBA" id="ARBA00023224"/>
    </source>
</evidence>
<keyword evidence="10" id="KW-0807">Transducer</keyword>
<feature type="transmembrane region" description="Helical" evidence="11">
    <location>
        <begin position="302"/>
        <end position="327"/>
    </location>
</feature>
<feature type="domain" description="G-protein coupled receptors family 1 profile" evidence="12">
    <location>
        <begin position="319"/>
        <end position="580"/>
    </location>
</feature>
<keyword evidence="6 11" id="KW-1133">Transmembrane helix</keyword>
<dbReference type="GO" id="GO:0005886">
    <property type="term" value="C:plasma membrane"/>
    <property type="evidence" value="ECO:0007669"/>
    <property type="project" value="UniProtKB-SubCell"/>
</dbReference>
<dbReference type="PROSITE" id="PS50262">
    <property type="entry name" value="G_PROTEIN_RECEP_F1_2"/>
    <property type="match status" value="1"/>
</dbReference>
<evidence type="ECO:0000256" key="6">
    <source>
        <dbReference type="ARBA" id="ARBA00022989"/>
    </source>
</evidence>
<evidence type="ECO:0000256" key="4">
    <source>
        <dbReference type="ARBA" id="ARBA00022507"/>
    </source>
</evidence>
<name>A0A9Q1IZM3_SYNKA</name>
<dbReference type="InterPro" id="IPR017452">
    <property type="entry name" value="GPCR_Rhodpsn_7TM"/>
</dbReference>
<keyword evidence="8 11" id="KW-0472">Membrane</keyword>
<feature type="transmembrane region" description="Helical" evidence="11">
    <location>
        <begin position="93"/>
        <end position="111"/>
    </location>
</feature>
<evidence type="ECO:0000313" key="14">
    <source>
        <dbReference type="Proteomes" id="UP001152622"/>
    </source>
</evidence>